<dbReference type="PANTHER" id="PTHR33154">
    <property type="entry name" value="TRANSCRIPTIONAL REGULATOR, ARSR FAMILY"/>
    <property type="match status" value="1"/>
</dbReference>
<dbReference type="PROSITE" id="PS50987">
    <property type="entry name" value="HTH_ARSR_2"/>
    <property type="match status" value="1"/>
</dbReference>
<gene>
    <name evidence="5" type="ORF">NYR02_10655</name>
</gene>
<dbReference type="PANTHER" id="PTHR33154:SF28">
    <property type="entry name" value="HTH-TYPE TRANSCRIPTIONAL REGULATOR YGAV-RELATED"/>
    <property type="match status" value="1"/>
</dbReference>
<name>A0A9X2WFV2_9GAMM</name>
<dbReference type="PRINTS" id="PR00778">
    <property type="entry name" value="HTHARSR"/>
</dbReference>
<keyword evidence="2" id="KW-0238">DNA-binding</keyword>
<dbReference type="SMART" id="SM00418">
    <property type="entry name" value="HTH_ARSR"/>
    <property type="match status" value="1"/>
</dbReference>
<keyword evidence="6" id="KW-1185">Reference proteome</keyword>
<evidence type="ECO:0000256" key="1">
    <source>
        <dbReference type="ARBA" id="ARBA00023015"/>
    </source>
</evidence>
<evidence type="ECO:0000259" key="4">
    <source>
        <dbReference type="PROSITE" id="PS50987"/>
    </source>
</evidence>
<keyword evidence="3" id="KW-0804">Transcription</keyword>
<dbReference type="SUPFAM" id="SSF46785">
    <property type="entry name" value="Winged helix' DNA-binding domain"/>
    <property type="match status" value="1"/>
</dbReference>
<protein>
    <submittedName>
        <fullName evidence="5">Metalloregulator ArsR/SmtB family transcription factor</fullName>
    </submittedName>
</protein>
<organism evidence="5 6">
    <name type="scientific">Thalassolituus pacificus</name>
    <dbReference type="NCBI Taxonomy" id="2975440"/>
    <lineage>
        <taxon>Bacteria</taxon>
        <taxon>Pseudomonadati</taxon>
        <taxon>Pseudomonadota</taxon>
        <taxon>Gammaproteobacteria</taxon>
        <taxon>Oceanospirillales</taxon>
        <taxon>Oceanospirillaceae</taxon>
        <taxon>Thalassolituus</taxon>
    </lineage>
</organism>
<dbReference type="Gene3D" id="1.10.10.10">
    <property type="entry name" value="Winged helix-like DNA-binding domain superfamily/Winged helix DNA-binding domain"/>
    <property type="match status" value="1"/>
</dbReference>
<dbReference type="Pfam" id="PF01022">
    <property type="entry name" value="HTH_5"/>
    <property type="match status" value="1"/>
</dbReference>
<sequence>MINHDALDHHRQDAVRLLKTLANEHRLTILCCLRHGEISVSELTSRLPLSQSALSQHLAWLRSEHLVHTRRSAQNVYYQLSDDKAERIINVLNGLYCDTTPKTTPPAASQETTLHAPD</sequence>
<evidence type="ECO:0000313" key="6">
    <source>
        <dbReference type="Proteomes" id="UP001147830"/>
    </source>
</evidence>
<dbReference type="NCBIfam" id="NF033788">
    <property type="entry name" value="HTH_metalloreg"/>
    <property type="match status" value="1"/>
</dbReference>
<dbReference type="InterPro" id="IPR036390">
    <property type="entry name" value="WH_DNA-bd_sf"/>
</dbReference>
<dbReference type="InterPro" id="IPR051081">
    <property type="entry name" value="HTH_MetalResp_TranReg"/>
</dbReference>
<comment type="caution">
    <text evidence="5">The sequence shown here is derived from an EMBL/GenBank/DDBJ whole genome shotgun (WGS) entry which is preliminary data.</text>
</comment>
<dbReference type="CDD" id="cd00090">
    <property type="entry name" value="HTH_ARSR"/>
    <property type="match status" value="1"/>
</dbReference>
<keyword evidence="1" id="KW-0805">Transcription regulation</keyword>
<dbReference type="InterPro" id="IPR001845">
    <property type="entry name" value="HTH_ArsR_DNA-bd_dom"/>
</dbReference>
<accession>A0A9X2WFV2</accession>
<evidence type="ECO:0000256" key="3">
    <source>
        <dbReference type="ARBA" id="ARBA00023163"/>
    </source>
</evidence>
<dbReference type="GO" id="GO:0003700">
    <property type="term" value="F:DNA-binding transcription factor activity"/>
    <property type="evidence" value="ECO:0007669"/>
    <property type="project" value="InterPro"/>
</dbReference>
<dbReference type="Proteomes" id="UP001147830">
    <property type="component" value="Unassembled WGS sequence"/>
</dbReference>
<dbReference type="InterPro" id="IPR036388">
    <property type="entry name" value="WH-like_DNA-bd_sf"/>
</dbReference>
<feature type="domain" description="HTH arsR-type" evidence="4">
    <location>
        <begin position="7"/>
        <end position="100"/>
    </location>
</feature>
<dbReference type="GO" id="GO:0003677">
    <property type="term" value="F:DNA binding"/>
    <property type="evidence" value="ECO:0007669"/>
    <property type="project" value="UniProtKB-KW"/>
</dbReference>
<proteinExistence type="predicted"/>
<evidence type="ECO:0000256" key="2">
    <source>
        <dbReference type="ARBA" id="ARBA00023125"/>
    </source>
</evidence>
<reference evidence="5" key="2">
    <citation type="submission" date="2022-08" db="EMBL/GenBank/DDBJ databases">
        <authorList>
            <person name="Dong C."/>
        </authorList>
    </citation>
    <scope>NUCLEOTIDE SEQUENCE</scope>
    <source>
        <strain evidence="5">59MF3M-4</strain>
    </source>
</reference>
<evidence type="ECO:0000313" key="5">
    <source>
        <dbReference type="EMBL" id="MCT7359483.1"/>
    </source>
</evidence>
<dbReference type="RefSeq" id="WP_260976352.1">
    <property type="nucleotide sequence ID" value="NZ_JAOANI010000019.1"/>
</dbReference>
<dbReference type="EMBL" id="JAOANI010000019">
    <property type="protein sequence ID" value="MCT7359483.1"/>
    <property type="molecule type" value="Genomic_DNA"/>
</dbReference>
<reference evidence="5" key="1">
    <citation type="journal article" date="2022" name="Front. Microbiol.">
        <title>Genome-based taxonomic rearrangement of Oceanobacter-related bacteria including the description of Thalassolituus hydrocarbonoclasticus sp. nov. and Thalassolituus pacificus sp. nov. and emended description of the genus Thalassolituus.</title>
        <authorList>
            <person name="Dong C."/>
            <person name="Wei L."/>
            <person name="Wang J."/>
            <person name="Lai Q."/>
            <person name="Huang Z."/>
            <person name="Shao Z."/>
        </authorList>
    </citation>
    <scope>NUCLEOTIDE SEQUENCE</scope>
    <source>
        <strain evidence="5">59MF3M-4</strain>
    </source>
</reference>
<dbReference type="AlphaFoldDB" id="A0A9X2WFV2"/>
<dbReference type="InterPro" id="IPR011991">
    <property type="entry name" value="ArsR-like_HTH"/>
</dbReference>